<dbReference type="OrthoDB" id="4353734at2759"/>
<comment type="caution">
    <text evidence="1">The sequence shown here is derived from an EMBL/GenBank/DDBJ whole genome shotgun (WGS) entry which is preliminary data.</text>
</comment>
<evidence type="ECO:0000313" key="2">
    <source>
        <dbReference type="Proteomes" id="UP001147782"/>
    </source>
</evidence>
<evidence type="ECO:0000313" key="1">
    <source>
        <dbReference type="EMBL" id="KAJ5381030.1"/>
    </source>
</evidence>
<dbReference type="RefSeq" id="XP_056558601.1">
    <property type="nucleotide sequence ID" value="XM_056696389.1"/>
</dbReference>
<keyword evidence="2" id="KW-1185">Reference proteome</keyword>
<dbReference type="GeneID" id="81435566"/>
<sequence length="90" mass="10187">MSSKASVRKNALTRRIEDEGFESVVPYDRYVRLKRACIRADCSDRCSDCVRGGGGVKCAISNPTFTDSEWRRLVKSQNSLEEEEEAILLQ</sequence>
<protein>
    <submittedName>
        <fullName evidence="1">Uncharacterized protein</fullName>
    </submittedName>
</protein>
<name>A0A9W9SN31_9EURO</name>
<organism evidence="1 2">
    <name type="scientific">Penicillium cataractarum</name>
    <dbReference type="NCBI Taxonomy" id="2100454"/>
    <lineage>
        <taxon>Eukaryota</taxon>
        <taxon>Fungi</taxon>
        <taxon>Dikarya</taxon>
        <taxon>Ascomycota</taxon>
        <taxon>Pezizomycotina</taxon>
        <taxon>Eurotiomycetes</taxon>
        <taxon>Eurotiomycetidae</taxon>
        <taxon>Eurotiales</taxon>
        <taxon>Aspergillaceae</taxon>
        <taxon>Penicillium</taxon>
    </lineage>
</organism>
<reference evidence="1" key="1">
    <citation type="submission" date="2022-11" db="EMBL/GenBank/DDBJ databases">
        <authorList>
            <person name="Petersen C."/>
        </authorList>
    </citation>
    <scope>NUCLEOTIDE SEQUENCE</scope>
    <source>
        <strain evidence="1">IBT 29864</strain>
    </source>
</reference>
<dbReference type="EMBL" id="JAPZBS010000002">
    <property type="protein sequence ID" value="KAJ5381030.1"/>
    <property type="molecule type" value="Genomic_DNA"/>
</dbReference>
<dbReference type="Proteomes" id="UP001147782">
    <property type="component" value="Unassembled WGS sequence"/>
</dbReference>
<dbReference type="AlphaFoldDB" id="A0A9W9SN31"/>
<reference evidence="1" key="2">
    <citation type="journal article" date="2023" name="IMA Fungus">
        <title>Comparative genomic study of the Penicillium genus elucidates a diverse pangenome and 15 lateral gene transfer events.</title>
        <authorList>
            <person name="Petersen C."/>
            <person name="Sorensen T."/>
            <person name="Nielsen M.R."/>
            <person name="Sondergaard T.E."/>
            <person name="Sorensen J.L."/>
            <person name="Fitzpatrick D.A."/>
            <person name="Frisvad J.C."/>
            <person name="Nielsen K.L."/>
        </authorList>
    </citation>
    <scope>NUCLEOTIDE SEQUENCE</scope>
    <source>
        <strain evidence="1">IBT 29864</strain>
    </source>
</reference>
<gene>
    <name evidence="1" type="ORF">N7496_003458</name>
</gene>
<accession>A0A9W9SN31</accession>
<proteinExistence type="predicted"/>